<proteinExistence type="predicted"/>
<accession>A0A5D4NX06</accession>
<dbReference type="RefSeq" id="WP_148938138.1">
    <property type="nucleotide sequence ID" value="NZ_VTEI01000002.1"/>
</dbReference>
<organism evidence="2 3">
    <name type="scientific">Rossellomorea vietnamensis</name>
    <dbReference type="NCBI Taxonomy" id="218284"/>
    <lineage>
        <taxon>Bacteria</taxon>
        <taxon>Bacillati</taxon>
        <taxon>Bacillota</taxon>
        <taxon>Bacilli</taxon>
        <taxon>Bacillales</taxon>
        <taxon>Bacillaceae</taxon>
        <taxon>Rossellomorea</taxon>
    </lineage>
</organism>
<feature type="transmembrane region" description="Helical" evidence="1">
    <location>
        <begin position="6"/>
        <end position="23"/>
    </location>
</feature>
<sequence>MNKEVSILLLSWLLSIIVLIQCVPKDRKRIAHITFLFGQGIAWIYQYAQLLCNLVEFPYREFENATKMSFSLYFLIYPTFGVIFIMFYPINKGRVRIIIHYLTFTIALTTFAALIENYSLLYHWKNWNIYSGLLSNLIIFFVI</sequence>
<gene>
    <name evidence="2" type="ORF">FZC78_02670</name>
</gene>
<evidence type="ECO:0000313" key="3">
    <source>
        <dbReference type="Proteomes" id="UP000322267"/>
    </source>
</evidence>
<comment type="caution">
    <text evidence="2">The sequence shown here is derived from an EMBL/GenBank/DDBJ whole genome shotgun (WGS) entry which is preliminary data.</text>
</comment>
<keyword evidence="1" id="KW-1133">Transmembrane helix</keyword>
<keyword evidence="1" id="KW-0472">Membrane</keyword>
<feature type="transmembrane region" description="Helical" evidence="1">
    <location>
        <begin position="127"/>
        <end position="142"/>
    </location>
</feature>
<evidence type="ECO:0000313" key="2">
    <source>
        <dbReference type="EMBL" id="TYS18460.1"/>
    </source>
</evidence>
<dbReference type="NCBIfam" id="NF041644">
    <property type="entry name" value="CBO0543_fam"/>
    <property type="match status" value="1"/>
</dbReference>
<dbReference type="InterPro" id="IPR048147">
    <property type="entry name" value="CBO0543-like"/>
</dbReference>
<feature type="transmembrane region" description="Helical" evidence="1">
    <location>
        <begin position="97"/>
        <end position="115"/>
    </location>
</feature>
<dbReference type="AlphaFoldDB" id="A0A5D4NX06"/>
<dbReference type="EMBL" id="VTEI01000002">
    <property type="protein sequence ID" value="TYS18460.1"/>
    <property type="molecule type" value="Genomic_DNA"/>
</dbReference>
<evidence type="ECO:0000256" key="1">
    <source>
        <dbReference type="SAM" id="Phobius"/>
    </source>
</evidence>
<feature type="transmembrane region" description="Helical" evidence="1">
    <location>
        <begin position="30"/>
        <end position="48"/>
    </location>
</feature>
<name>A0A5D4NX06_9BACI</name>
<reference evidence="2 3" key="1">
    <citation type="submission" date="2019-08" db="EMBL/GenBank/DDBJ databases">
        <title>Bacillus genomes from the desert of Cuatro Cienegas, Coahuila.</title>
        <authorList>
            <person name="Olmedo-Alvarez G."/>
        </authorList>
    </citation>
    <scope>NUCLEOTIDE SEQUENCE [LARGE SCALE GENOMIC DNA]</scope>
    <source>
        <strain evidence="2 3">CH34_1T</strain>
    </source>
</reference>
<dbReference type="OrthoDB" id="2664017at2"/>
<dbReference type="Proteomes" id="UP000322267">
    <property type="component" value="Unassembled WGS sequence"/>
</dbReference>
<protein>
    <submittedName>
        <fullName evidence="2">Uncharacterized protein</fullName>
    </submittedName>
</protein>
<keyword evidence="1" id="KW-0812">Transmembrane</keyword>
<feature type="transmembrane region" description="Helical" evidence="1">
    <location>
        <begin position="68"/>
        <end position="90"/>
    </location>
</feature>